<dbReference type="EMBL" id="ABCK01000033">
    <property type="protein sequence ID" value="EDM25263.1"/>
    <property type="molecule type" value="Genomic_DNA"/>
</dbReference>
<evidence type="ECO:0000313" key="2">
    <source>
        <dbReference type="EMBL" id="EDM25263.1"/>
    </source>
</evidence>
<dbReference type="RefSeq" id="WP_007280931.1">
    <property type="nucleotide sequence ID" value="NZ_ABCK01000033.1"/>
</dbReference>
<reference evidence="2 3" key="1">
    <citation type="journal article" date="2010" name="J. Bacteriol.">
        <title>Genome sequence of Lentisphaera araneosa HTCC2155T, the type species of the order Lentisphaerales in the phylum Lentisphaerae.</title>
        <authorList>
            <person name="Thrash J.C."/>
            <person name="Cho J.C."/>
            <person name="Vergin K.L."/>
            <person name="Morris R.M."/>
            <person name="Giovannoni S.J."/>
        </authorList>
    </citation>
    <scope>NUCLEOTIDE SEQUENCE [LARGE SCALE GENOMIC DNA]</scope>
    <source>
        <strain evidence="2 3">HTCC2155</strain>
    </source>
</reference>
<evidence type="ECO:0000313" key="3">
    <source>
        <dbReference type="Proteomes" id="UP000004947"/>
    </source>
</evidence>
<name>A6DSX3_9BACT</name>
<evidence type="ECO:0000259" key="1">
    <source>
        <dbReference type="Pfam" id="PF06877"/>
    </source>
</evidence>
<comment type="caution">
    <text evidence="2">The sequence shown here is derived from an EMBL/GenBank/DDBJ whole genome shotgun (WGS) entry which is preliminary data.</text>
</comment>
<keyword evidence="3" id="KW-1185">Reference proteome</keyword>
<gene>
    <name evidence="2" type="ORF">LNTAR_24828</name>
</gene>
<protein>
    <recommendedName>
        <fullName evidence="1">Regulator of ribonuclease activity B domain-containing protein</fullName>
    </recommendedName>
</protein>
<accession>A6DSX3</accession>
<dbReference type="AlphaFoldDB" id="A6DSX3"/>
<organism evidence="2 3">
    <name type="scientific">Lentisphaera araneosa HTCC2155</name>
    <dbReference type="NCBI Taxonomy" id="313628"/>
    <lineage>
        <taxon>Bacteria</taxon>
        <taxon>Pseudomonadati</taxon>
        <taxon>Lentisphaerota</taxon>
        <taxon>Lentisphaeria</taxon>
        <taxon>Lentisphaerales</taxon>
        <taxon>Lentisphaeraceae</taxon>
        <taxon>Lentisphaera</taxon>
    </lineage>
</organism>
<dbReference type="Gene3D" id="3.30.70.970">
    <property type="entry name" value="RraB-like"/>
    <property type="match status" value="1"/>
</dbReference>
<dbReference type="Proteomes" id="UP000004947">
    <property type="component" value="Unassembled WGS sequence"/>
</dbReference>
<sequence length="117" mass="13319">MSIVELLLDTAKSDTDLLISNDEKGDNFDIPRMVDFTLVTNDKQKAETARDFIYDNRYGETTIQEVDQQYRVNIHILMPINQNILCSVSGLVACIGKIFGLEYDGWGSELQNKKENI</sequence>
<dbReference type="InterPro" id="IPR036701">
    <property type="entry name" value="RraB-like_sf"/>
</dbReference>
<dbReference type="InterPro" id="IPR009671">
    <property type="entry name" value="RraB_dom"/>
</dbReference>
<dbReference type="SUPFAM" id="SSF89946">
    <property type="entry name" value="Hypothetical protein VC0424"/>
    <property type="match status" value="1"/>
</dbReference>
<feature type="domain" description="Regulator of ribonuclease activity B" evidence="1">
    <location>
        <begin position="15"/>
        <end position="107"/>
    </location>
</feature>
<proteinExistence type="predicted"/>
<dbReference type="OrthoDB" id="5739863at2"/>
<dbReference type="Pfam" id="PF06877">
    <property type="entry name" value="RraB"/>
    <property type="match status" value="1"/>
</dbReference>
<dbReference type="STRING" id="313628.LNTAR_24828"/>